<dbReference type="PROSITE" id="PS51257">
    <property type="entry name" value="PROKAR_LIPOPROTEIN"/>
    <property type="match status" value="1"/>
</dbReference>
<evidence type="ECO:0000313" key="2">
    <source>
        <dbReference type="Proteomes" id="UP000000692"/>
    </source>
</evidence>
<organism evidence="1 2">
    <name type="scientific">Ketogulonicigenium vulgare (strain WSH-001)</name>
    <dbReference type="NCBI Taxonomy" id="759362"/>
    <lineage>
        <taxon>Bacteria</taxon>
        <taxon>Pseudomonadati</taxon>
        <taxon>Pseudomonadota</taxon>
        <taxon>Alphaproteobacteria</taxon>
        <taxon>Rhodobacterales</taxon>
        <taxon>Roseobacteraceae</taxon>
        <taxon>Ketogulonicigenium</taxon>
    </lineage>
</organism>
<keyword evidence="2" id="KW-1185">Reference proteome</keyword>
<sequence>MKNIVKFVGAAAIAVTLAACGDTDIERGATGALIGGAAAAVTGESVMNGVLIGGAVGAVSCSVAPGAPNCYR</sequence>
<dbReference type="EMBL" id="CP002018">
    <property type="protein sequence ID" value="AEM41615.1"/>
    <property type="molecule type" value="Genomic_DNA"/>
</dbReference>
<name>F9Y3J5_KETVW</name>
<protein>
    <recommendedName>
        <fullName evidence="3">Lipoprotein</fullName>
    </recommendedName>
</protein>
<dbReference type="KEGG" id="kvl:KVU_1776"/>
<gene>
    <name evidence="1" type="ordered locus">KVU_1776</name>
</gene>
<dbReference type="Proteomes" id="UP000000692">
    <property type="component" value="Chromosome"/>
</dbReference>
<dbReference type="RefSeq" id="WP_013384976.1">
    <property type="nucleotide sequence ID" value="NC_017384.1"/>
</dbReference>
<dbReference type="eggNOG" id="ENOG502ZMBI">
    <property type="taxonomic scope" value="Bacteria"/>
</dbReference>
<dbReference type="HOGENOM" id="CLU_201784_0_0_5"/>
<reference evidence="1 2" key="1">
    <citation type="journal article" date="2011" name="J. Bacteriol.">
        <title>Complete genome sequence of the industrial strain Ketogulonicigenium vulgare WSH-001.</title>
        <authorList>
            <person name="Liu L."/>
            <person name="Li Y."/>
            <person name="Zhang J."/>
            <person name="Zhou Z."/>
            <person name="Liu J."/>
            <person name="Li X."/>
            <person name="Zhou J."/>
            <person name="Du G."/>
            <person name="Wang L."/>
            <person name="Chen J."/>
        </authorList>
    </citation>
    <scope>NUCLEOTIDE SEQUENCE [LARGE SCALE GENOMIC DNA]</scope>
    <source>
        <strain evidence="1 2">WSH-001</strain>
    </source>
</reference>
<proteinExistence type="predicted"/>
<evidence type="ECO:0008006" key="3">
    <source>
        <dbReference type="Google" id="ProtNLM"/>
    </source>
</evidence>
<dbReference type="AlphaFoldDB" id="F9Y3J5"/>
<accession>F9Y3J5</accession>
<evidence type="ECO:0000313" key="1">
    <source>
        <dbReference type="EMBL" id="AEM41615.1"/>
    </source>
</evidence>